<evidence type="ECO:0000259" key="1">
    <source>
        <dbReference type="Pfam" id="PF01370"/>
    </source>
</evidence>
<evidence type="ECO:0000313" key="3">
    <source>
        <dbReference type="EMBL" id="CAB4593364.1"/>
    </source>
</evidence>
<accession>A0A6J6G255</accession>
<sequence length="315" mass="33295">MTPSAGVADHMTVMVVGGAGFFGSHVVDRFLADGSSVDVVDDLSTGSLSNLSSARSSATEGALRIHTVDATIAEFAEIVRSTRPDVLFVSALLNGISAEGASAVKSFALAASVLNAALKARVSKVVVTLPAAVLYGDVAARDLPIKEDRQHYPVGINGVVAQAIIELLEMYRRDHGIEFTVLALATIYGPRQKPQNNVVSRFIQAHHSSELPVIHGDGKQTRDFLYVDDAVDAASRACTKGDGLLLHVGSGQQTSIKDLWALIGENSPATMDAKANRGVQRMSLSGSRARLHLGWTPWTSLSDGLSATTQAVKRP</sequence>
<dbReference type="EMBL" id="CAEZVL010000033">
    <property type="protein sequence ID" value="CAB4625535.1"/>
    <property type="molecule type" value="Genomic_DNA"/>
</dbReference>
<dbReference type="PANTHER" id="PTHR43245:SF13">
    <property type="entry name" value="UDP-D-APIOSE_UDP-D-XYLOSE SYNTHASE 2"/>
    <property type="match status" value="1"/>
</dbReference>
<dbReference type="AlphaFoldDB" id="A0A6J6G255"/>
<evidence type="ECO:0000313" key="4">
    <source>
        <dbReference type="EMBL" id="CAB4625535.1"/>
    </source>
</evidence>
<dbReference type="Gene3D" id="3.40.50.720">
    <property type="entry name" value="NAD(P)-binding Rossmann-like Domain"/>
    <property type="match status" value="1"/>
</dbReference>
<gene>
    <name evidence="2" type="ORF">UFOPK1421_00844</name>
    <name evidence="3" type="ORF">UFOPK1820_00275</name>
    <name evidence="4" type="ORF">UFOPK1960_00357</name>
    <name evidence="5" type="ORF">UFOPK2921_00088</name>
    <name evidence="6" type="ORF">UFOPK3889_00744</name>
    <name evidence="7" type="ORF">UFOPK4275_00298</name>
    <name evidence="8" type="ORF">UFOPK4422_00835</name>
</gene>
<protein>
    <submittedName>
        <fullName evidence="3">Unannotated protein</fullName>
    </submittedName>
</protein>
<dbReference type="InterPro" id="IPR001509">
    <property type="entry name" value="Epimerase_deHydtase"/>
</dbReference>
<evidence type="ECO:0000313" key="8">
    <source>
        <dbReference type="EMBL" id="CAB5123423.1"/>
    </source>
</evidence>
<dbReference type="InterPro" id="IPR036291">
    <property type="entry name" value="NAD(P)-bd_dom_sf"/>
</dbReference>
<dbReference type="EMBL" id="CAEZUK010000027">
    <property type="protein sequence ID" value="CAB4593364.1"/>
    <property type="molecule type" value="Genomic_DNA"/>
</dbReference>
<reference evidence="3" key="1">
    <citation type="submission" date="2020-05" db="EMBL/GenBank/DDBJ databases">
        <authorList>
            <person name="Chiriac C."/>
            <person name="Salcher M."/>
            <person name="Ghai R."/>
            <person name="Kavagutti S V."/>
        </authorList>
    </citation>
    <scope>NUCLEOTIDE SEQUENCE</scope>
</reference>
<feature type="domain" description="NAD-dependent epimerase/dehydratase" evidence="1">
    <location>
        <begin position="13"/>
        <end position="241"/>
    </location>
</feature>
<dbReference type="InterPro" id="IPR050177">
    <property type="entry name" value="Lipid_A_modif_metabolic_enz"/>
</dbReference>
<dbReference type="PANTHER" id="PTHR43245">
    <property type="entry name" value="BIFUNCTIONAL POLYMYXIN RESISTANCE PROTEIN ARNA"/>
    <property type="match status" value="1"/>
</dbReference>
<evidence type="ECO:0000313" key="7">
    <source>
        <dbReference type="EMBL" id="CAB5045964.1"/>
    </source>
</evidence>
<dbReference type="EMBL" id="CAEZZV010000006">
    <property type="protein sequence ID" value="CAB4767876.1"/>
    <property type="molecule type" value="Genomic_DNA"/>
</dbReference>
<dbReference type="EMBL" id="CAFBNZ010000134">
    <property type="protein sequence ID" value="CAB4973098.1"/>
    <property type="molecule type" value="Genomic_DNA"/>
</dbReference>
<evidence type="ECO:0000313" key="2">
    <source>
        <dbReference type="EMBL" id="CAB4544289.1"/>
    </source>
</evidence>
<dbReference type="EMBL" id="CAFBRX010000073">
    <property type="protein sequence ID" value="CAB5123423.1"/>
    <property type="molecule type" value="Genomic_DNA"/>
</dbReference>
<proteinExistence type="predicted"/>
<evidence type="ECO:0000313" key="6">
    <source>
        <dbReference type="EMBL" id="CAB4973098.1"/>
    </source>
</evidence>
<dbReference type="EMBL" id="CAEZSL010000080">
    <property type="protein sequence ID" value="CAB4544289.1"/>
    <property type="molecule type" value="Genomic_DNA"/>
</dbReference>
<organism evidence="3">
    <name type="scientific">freshwater metagenome</name>
    <dbReference type="NCBI Taxonomy" id="449393"/>
    <lineage>
        <taxon>unclassified sequences</taxon>
        <taxon>metagenomes</taxon>
        <taxon>ecological metagenomes</taxon>
    </lineage>
</organism>
<evidence type="ECO:0000313" key="5">
    <source>
        <dbReference type="EMBL" id="CAB4767876.1"/>
    </source>
</evidence>
<dbReference type="EMBL" id="CAFBQJ010000033">
    <property type="protein sequence ID" value="CAB5045964.1"/>
    <property type="molecule type" value="Genomic_DNA"/>
</dbReference>
<dbReference type="SUPFAM" id="SSF51735">
    <property type="entry name" value="NAD(P)-binding Rossmann-fold domains"/>
    <property type="match status" value="1"/>
</dbReference>
<name>A0A6J6G255_9ZZZZ</name>
<dbReference type="Pfam" id="PF01370">
    <property type="entry name" value="Epimerase"/>
    <property type="match status" value="1"/>
</dbReference>